<sequence>IAPKQAMQLVSNIHIIPANPRIAAALKRVKQGDLVQLNGDLVEVDDHGWKWTSSLSRNDVGDGACELLRVQSIQWVK</sequence>
<accession>A0AAJ2LNK4</accession>
<gene>
    <name evidence="1" type="ORF">RJJ65_35115</name>
</gene>
<comment type="caution">
    <text evidence="1">The sequence shown here is derived from an EMBL/GenBank/DDBJ whole genome shotgun (WGS) entry which is preliminary data.</text>
</comment>
<name>A0AAJ2LNK4_9HYPH</name>
<protein>
    <submittedName>
        <fullName evidence="1">Uncharacterized protein</fullName>
    </submittedName>
</protein>
<feature type="non-terminal residue" evidence="1">
    <location>
        <position position="1"/>
    </location>
</feature>
<dbReference type="EMBL" id="JAVLSF010000170">
    <property type="protein sequence ID" value="MDR9777767.1"/>
    <property type="molecule type" value="Genomic_DNA"/>
</dbReference>
<evidence type="ECO:0000313" key="1">
    <source>
        <dbReference type="EMBL" id="MDR9777767.1"/>
    </source>
</evidence>
<proteinExistence type="predicted"/>
<evidence type="ECO:0000313" key="2">
    <source>
        <dbReference type="Proteomes" id="UP001268610"/>
    </source>
</evidence>
<reference evidence="1" key="1">
    <citation type="submission" date="2023-04" db="EMBL/GenBank/DDBJ databases">
        <title>Genomic characterization of faba bean (Vicia faba) microsymbionts in Mexican soils.</title>
        <authorList>
            <person name="Rivera Orduna F.N."/>
            <person name="Guevara-Luna J."/>
            <person name="Yan J."/>
            <person name="Arroyo-Herrera I."/>
            <person name="Li Y."/>
            <person name="Vasquez-Murrieta M.S."/>
            <person name="Wang E.T."/>
        </authorList>
    </citation>
    <scope>NUCLEOTIDE SEQUENCE</scope>
    <source>
        <strain evidence="1">CH26</strain>
    </source>
</reference>
<organism evidence="1 2">
    <name type="scientific">Rhizobium hidalgonense</name>
    <dbReference type="NCBI Taxonomy" id="1538159"/>
    <lineage>
        <taxon>Bacteria</taxon>
        <taxon>Pseudomonadati</taxon>
        <taxon>Pseudomonadota</taxon>
        <taxon>Alphaproteobacteria</taxon>
        <taxon>Hyphomicrobiales</taxon>
        <taxon>Rhizobiaceae</taxon>
        <taxon>Rhizobium/Agrobacterium group</taxon>
        <taxon>Rhizobium</taxon>
    </lineage>
</organism>
<dbReference type="Proteomes" id="UP001268610">
    <property type="component" value="Unassembled WGS sequence"/>
</dbReference>
<dbReference type="AlphaFoldDB" id="A0AAJ2LNK4"/>